<evidence type="ECO:0000313" key="19">
    <source>
        <dbReference type="EMBL" id="RDV83554.1"/>
    </source>
</evidence>
<evidence type="ECO:0000256" key="7">
    <source>
        <dbReference type="ARBA" id="ARBA00022722"/>
    </source>
</evidence>
<dbReference type="Gene3D" id="3.30.70.370">
    <property type="match status" value="1"/>
</dbReference>
<evidence type="ECO:0000256" key="8">
    <source>
        <dbReference type="ARBA" id="ARBA00022763"/>
    </source>
</evidence>
<dbReference type="Gene3D" id="3.40.50.1010">
    <property type="entry name" value="5'-nuclease"/>
    <property type="match status" value="1"/>
</dbReference>
<dbReference type="NCBIfam" id="NF004397">
    <property type="entry name" value="PRK05755.1"/>
    <property type="match status" value="1"/>
</dbReference>
<evidence type="ECO:0000256" key="2">
    <source>
        <dbReference type="ARBA" id="ARBA00012417"/>
    </source>
</evidence>
<dbReference type="InterPro" id="IPR018320">
    <property type="entry name" value="DNA_polymerase_1"/>
</dbReference>
<dbReference type="SMART" id="SM00279">
    <property type="entry name" value="HhH2"/>
    <property type="match status" value="1"/>
</dbReference>
<feature type="domain" description="DNA-directed DNA polymerase family A palm" evidence="18">
    <location>
        <begin position="620"/>
        <end position="827"/>
    </location>
</feature>
<evidence type="ECO:0000256" key="15">
    <source>
        <dbReference type="NCBIfam" id="TIGR00593"/>
    </source>
</evidence>
<dbReference type="GO" id="GO:0006302">
    <property type="term" value="P:double-strand break repair"/>
    <property type="evidence" value="ECO:0007669"/>
    <property type="project" value="TreeGrafter"/>
</dbReference>
<dbReference type="GO" id="GO:0003887">
    <property type="term" value="F:DNA-directed DNA polymerase activity"/>
    <property type="evidence" value="ECO:0007669"/>
    <property type="project" value="UniProtKB-UniRule"/>
</dbReference>
<evidence type="ECO:0000256" key="12">
    <source>
        <dbReference type="ARBA" id="ARBA00023125"/>
    </source>
</evidence>
<dbReference type="RefSeq" id="WP_115792314.1">
    <property type="nucleotide sequence ID" value="NZ_QSLN01000004.1"/>
</dbReference>
<dbReference type="InterPro" id="IPR020046">
    <property type="entry name" value="5-3_exonucl_a-hlix_arch_N"/>
</dbReference>
<dbReference type="PROSITE" id="PS00447">
    <property type="entry name" value="DNA_POLYMERASE_A"/>
    <property type="match status" value="1"/>
</dbReference>
<dbReference type="InterPro" id="IPR029060">
    <property type="entry name" value="PIN-like_dom_sf"/>
</dbReference>
<dbReference type="PANTHER" id="PTHR10133">
    <property type="entry name" value="DNA POLYMERASE I"/>
    <property type="match status" value="1"/>
</dbReference>
<dbReference type="SMART" id="SM00475">
    <property type="entry name" value="53EXOc"/>
    <property type="match status" value="1"/>
</dbReference>
<sequence>MKEKTLLLLDGSSIAYRAFFALPSLRTRTGLPTGAVYGFTSMLFKVLEEKRPTAIVAAFDKSKTTFRHALAETYKAQRPATPDELRQQFNLIKEVLTALNIPVVEKEGFEADDLIGTLVSRAEKEGWRCLIVTGDLDALQLVSPFTTVVLMRKGISEIAVFNETEVKQRFGIAPGQLPDFKALAGDASDNIPGLPGIGPKTASRLLQSYHSLENLLESKESLPAKLRETLEKHKEEALLAKKLALIRRDVPLEEDVIRPWSGPDLRATLEVFSRLEFRTLVKRFLELFPEARLLGLEGLATNAVRVKIERPEELRRLGEELKSQEFVALAYPPVLRRKLTSPTLALCLGGEKVFLLEGPEVLKSFLRLLEAKESLISTYDAKSCLHALEPYGLKPEMIGFDVLLAAYLVNPAANNELGAIAFEHAGLTLSPGAELPEKAQAICRLTPILKSKIKLQEQEYLYYSVELPLAAVLADMEKAGVKVSEEKLRALSQELGEQLAQLSEEIYKLAGERFNLNSPRQLGYILFEKLGLKPVKKTKTGYSTDASVLEKLAEHEIVAKVLAYRQLAKLKSTYTDALPELIDPATGRLHTTFLQAGTATGRLASAEPNLQNIPVRDSLGRRIRQAFVAEGPEYVLLSADYSQIELRVLAHLSEDPGLCEAFVKGEDIHARTAAEIFGVPPQEVTPEMRAKAKVVNFGIVYGMSDYGLSQELKIEPSEAHEYIERYFRRYPRVKQFIERVISQAREKGYVTTILNRRRYIPEILSSNRTQHQLGERLAINTTIQGSAADLIKKAMVDIHRQLKGQGFRCQMILQVHDELLFEVPKGELEKVAPMIKSTMEQALPFKVPIKANLKVGPNWQDMEEYEVE</sequence>
<comment type="similarity">
    <text evidence="1 16">Belongs to the DNA polymerase type-A family.</text>
</comment>
<dbReference type="CDD" id="cd09859">
    <property type="entry name" value="PIN_53EXO"/>
    <property type="match status" value="1"/>
</dbReference>
<dbReference type="GO" id="GO:0008409">
    <property type="term" value="F:5'-3' exonuclease activity"/>
    <property type="evidence" value="ECO:0007669"/>
    <property type="project" value="UniProtKB-UniRule"/>
</dbReference>
<evidence type="ECO:0000256" key="16">
    <source>
        <dbReference type="RuleBase" id="RU004460"/>
    </source>
</evidence>
<evidence type="ECO:0000259" key="17">
    <source>
        <dbReference type="SMART" id="SM00475"/>
    </source>
</evidence>
<dbReference type="InterPro" id="IPR002298">
    <property type="entry name" value="DNA_polymerase_A"/>
</dbReference>
<dbReference type="InterPro" id="IPR012337">
    <property type="entry name" value="RNaseH-like_sf"/>
</dbReference>
<keyword evidence="5 16" id="KW-0548">Nucleotidyltransferase</keyword>
<dbReference type="Gene3D" id="1.10.150.20">
    <property type="entry name" value="5' to 3' exonuclease, C-terminal subdomain"/>
    <property type="match status" value="2"/>
</dbReference>
<dbReference type="FunFam" id="1.10.150.20:FF:000002">
    <property type="entry name" value="DNA polymerase I"/>
    <property type="match status" value="1"/>
</dbReference>
<keyword evidence="12 16" id="KW-0238">DNA-binding</keyword>
<comment type="function">
    <text evidence="16">In addition to polymerase activity, this DNA polymerase exhibits 5'-3' exonuclease activity.</text>
</comment>
<keyword evidence="8 16" id="KW-0227">DNA damage</keyword>
<reference evidence="19 20" key="1">
    <citation type="submission" date="2018-08" db="EMBL/GenBank/DDBJ databases">
        <title>Form III RuBisCO-mediated autotrophy in Thermodesulfobium bacteria.</title>
        <authorList>
            <person name="Toshchakov S.V."/>
            <person name="Kublanov I.V."/>
            <person name="Frolov E."/>
            <person name="Bonch-Osmolovskaya E.A."/>
            <person name="Tourova T.P."/>
            <person name="Chernych N.A."/>
            <person name="Lebedinsky A.V."/>
        </authorList>
    </citation>
    <scope>NUCLEOTIDE SEQUENCE [LARGE SCALE GENOMIC DNA]</scope>
    <source>
        <strain evidence="19 20">SR</strain>
    </source>
</reference>
<dbReference type="InterPro" id="IPR036279">
    <property type="entry name" value="5-3_exonuclease_C_sf"/>
</dbReference>
<dbReference type="SUPFAM" id="SSF56672">
    <property type="entry name" value="DNA/RNA polymerases"/>
    <property type="match status" value="1"/>
</dbReference>
<dbReference type="PANTHER" id="PTHR10133:SF27">
    <property type="entry name" value="DNA POLYMERASE NU"/>
    <property type="match status" value="1"/>
</dbReference>
<evidence type="ECO:0000256" key="3">
    <source>
        <dbReference type="ARBA" id="ARBA00020311"/>
    </source>
</evidence>
<dbReference type="FunFam" id="1.20.1060.10:FF:000001">
    <property type="entry name" value="DNA polymerase I"/>
    <property type="match status" value="1"/>
</dbReference>
<dbReference type="Proteomes" id="UP000256329">
    <property type="component" value="Unassembled WGS sequence"/>
</dbReference>
<keyword evidence="20" id="KW-1185">Reference proteome</keyword>
<dbReference type="SMR" id="A0A3D8P6B9"/>
<dbReference type="AlphaFoldDB" id="A0A3D8P6B9"/>
<evidence type="ECO:0000256" key="9">
    <source>
        <dbReference type="ARBA" id="ARBA00022801"/>
    </source>
</evidence>
<name>A0A3D8P6B9_9THEO</name>
<dbReference type="InterPro" id="IPR020045">
    <property type="entry name" value="DNA_polI_H3TH"/>
</dbReference>
<evidence type="ECO:0000259" key="18">
    <source>
        <dbReference type="SMART" id="SM00482"/>
    </source>
</evidence>
<dbReference type="Pfam" id="PF02739">
    <property type="entry name" value="5_3_exonuc_N"/>
    <property type="match status" value="1"/>
</dbReference>
<dbReference type="PRINTS" id="PR00868">
    <property type="entry name" value="DNAPOLI"/>
</dbReference>
<dbReference type="CDD" id="cd08637">
    <property type="entry name" value="DNA_pol_A_pol_I_C"/>
    <property type="match status" value="1"/>
</dbReference>
<evidence type="ECO:0000256" key="11">
    <source>
        <dbReference type="ARBA" id="ARBA00022932"/>
    </source>
</evidence>
<dbReference type="SUPFAM" id="SSF53098">
    <property type="entry name" value="Ribonuclease H-like"/>
    <property type="match status" value="1"/>
</dbReference>
<dbReference type="EC" id="2.7.7.7" evidence="2 15"/>
<keyword evidence="10 16" id="KW-0269">Exonuclease</keyword>
<gene>
    <name evidence="16" type="primary">polA</name>
    <name evidence="19" type="ORF">DXX99_04445</name>
</gene>
<evidence type="ECO:0000256" key="5">
    <source>
        <dbReference type="ARBA" id="ARBA00022695"/>
    </source>
</evidence>
<dbReference type="Pfam" id="PF00476">
    <property type="entry name" value="DNA_pol_A"/>
    <property type="match status" value="1"/>
</dbReference>
<dbReference type="SMART" id="SM00482">
    <property type="entry name" value="POLAc"/>
    <property type="match status" value="1"/>
</dbReference>
<accession>A0A3D8P6B9</accession>
<proteinExistence type="inferred from homology"/>
<evidence type="ECO:0000256" key="1">
    <source>
        <dbReference type="ARBA" id="ARBA00007705"/>
    </source>
</evidence>
<dbReference type="InterPro" id="IPR043502">
    <property type="entry name" value="DNA/RNA_pol_sf"/>
</dbReference>
<dbReference type="GO" id="GO:0006261">
    <property type="term" value="P:DNA-templated DNA replication"/>
    <property type="evidence" value="ECO:0007669"/>
    <property type="project" value="UniProtKB-UniRule"/>
</dbReference>
<evidence type="ECO:0000256" key="6">
    <source>
        <dbReference type="ARBA" id="ARBA00022705"/>
    </source>
</evidence>
<dbReference type="EMBL" id="QSLN01000004">
    <property type="protein sequence ID" value="RDV83554.1"/>
    <property type="molecule type" value="Genomic_DNA"/>
</dbReference>
<dbReference type="InterPro" id="IPR001098">
    <property type="entry name" value="DNA-dir_DNA_pol_A_palm_dom"/>
</dbReference>
<keyword evidence="6 16" id="KW-0235">DNA replication</keyword>
<dbReference type="InterPro" id="IPR054690">
    <property type="entry name" value="DNA_polI_exonuclease"/>
</dbReference>
<comment type="catalytic activity">
    <reaction evidence="14 16">
        <text>DNA(n) + a 2'-deoxyribonucleoside 5'-triphosphate = DNA(n+1) + diphosphate</text>
        <dbReference type="Rhea" id="RHEA:22508"/>
        <dbReference type="Rhea" id="RHEA-COMP:17339"/>
        <dbReference type="Rhea" id="RHEA-COMP:17340"/>
        <dbReference type="ChEBI" id="CHEBI:33019"/>
        <dbReference type="ChEBI" id="CHEBI:61560"/>
        <dbReference type="ChEBI" id="CHEBI:173112"/>
        <dbReference type="EC" id="2.7.7.7"/>
    </reaction>
</comment>
<evidence type="ECO:0000256" key="14">
    <source>
        <dbReference type="ARBA" id="ARBA00049244"/>
    </source>
</evidence>
<evidence type="ECO:0000256" key="4">
    <source>
        <dbReference type="ARBA" id="ARBA00022679"/>
    </source>
</evidence>
<dbReference type="GO" id="GO:0003677">
    <property type="term" value="F:DNA binding"/>
    <property type="evidence" value="ECO:0007669"/>
    <property type="project" value="UniProtKB-UniRule"/>
</dbReference>
<dbReference type="FunFam" id="1.10.150.20:FF:000003">
    <property type="entry name" value="DNA polymerase I"/>
    <property type="match status" value="1"/>
</dbReference>
<dbReference type="CDD" id="cd06140">
    <property type="entry name" value="DNA_polA_I_Bacillus_like_exo"/>
    <property type="match status" value="1"/>
</dbReference>
<dbReference type="Pfam" id="PF01367">
    <property type="entry name" value="5_3_exonuc"/>
    <property type="match status" value="1"/>
</dbReference>
<dbReference type="Pfam" id="PF22619">
    <property type="entry name" value="DNA_polI_exo1"/>
    <property type="match status" value="1"/>
</dbReference>
<dbReference type="SUPFAM" id="SSF47807">
    <property type="entry name" value="5' to 3' exonuclease, C-terminal subdomain"/>
    <property type="match status" value="1"/>
</dbReference>
<dbReference type="Gene3D" id="3.30.420.10">
    <property type="entry name" value="Ribonuclease H-like superfamily/Ribonuclease H"/>
    <property type="match status" value="1"/>
</dbReference>
<keyword evidence="4 16" id="KW-0808">Transferase</keyword>
<dbReference type="SUPFAM" id="SSF88723">
    <property type="entry name" value="PIN domain-like"/>
    <property type="match status" value="1"/>
</dbReference>
<dbReference type="NCBIfam" id="TIGR00593">
    <property type="entry name" value="pola"/>
    <property type="match status" value="1"/>
</dbReference>
<dbReference type="InterPro" id="IPR019760">
    <property type="entry name" value="DNA-dir_DNA_pol_A_CS"/>
</dbReference>
<dbReference type="Gene3D" id="1.20.1060.10">
    <property type="entry name" value="Taq DNA Polymerase, Chain T, domain 4"/>
    <property type="match status" value="1"/>
</dbReference>
<evidence type="ECO:0000256" key="13">
    <source>
        <dbReference type="ARBA" id="ARBA00023204"/>
    </source>
</evidence>
<dbReference type="InterPro" id="IPR002421">
    <property type="entry name" value="5-3_exonuclease"/>
</dbReference>
<keyword evidence="9 16" id="KW-0378">Hydrolase</keyword>
<comment type="caution">
    <text evidence="19">The sequence shown here is derived from an EMBL/GenBank/DDBJ whole genome shotgun (WGS) entry which is preliminary data.</text>
</comment>
<organism evidence="19 20">
    <name type="scientific">Ammonifex thiophilus</name>
    <dbReference type="NCBI Taxonomy" id="444093"/>
    <lineage>
        <taxon>Bacteria</taxon>
        <taxon>Bacillati</taxon>
        <taxon>Bacillota</taxon>
        <taxon>Clostridia</taxon>
        <taxon>Thermoanaerobacterales</taxon>
        <taxon>Thermoanaerobacteraceae</taxon>
        <taxon>Ammonifex</taxon>
    </lineage>
</organism>
<comment type="subunit">
    <text evidence="16">Single-chain monomer with multiple functions.</text>
</comment>
<keyword evidence="11 16" id="KW-0239">DNA-directed DNA polymerase</keyword>
<feature type="domain" description="5'-3' exonuclease" evidence="17">
    <location>
        <begin position="1"/>
        <end position="259"/>
    </location>
</feature>
<protein>
    <recommendedName>
        <fullName evidence="3 15">DNA polymerase I</fullName>
        <ecNumber evidence="2 15">2.7.7.7</ecNumber>
    </recommendedName>
</protein>
<dbReference type="InterPro" id="IPR036397">
    <property type="entry name" value="RNaseH_sf"/>
</dbReference>
<evidence type="ECO:0000256" key="10">
    <source>
        <dbReference type="ARBA" id="ARBA00022839"/>
    </source>
</evidence>
<keyword evidence="7" id="KW-0540">Nuclease</keyword>
<dbReference type="OrthoDB" id="9806424at2"/>
<keyword evidence="13 16" id="KW-0234">DNA repair</keyword>
<dbReference type="CDD" id="cd09898">
    <property type="entry name" value="H3TH_53EXO"/>
    <property type="match status" value="1"/>
</dbReference>
<dbReference type="FunFam" id="3.40.50.1010:FF:000001">
    <property type="entry name" value="DNA polymerase I"/>
    <property type="match status" value="1"/>
</dbReference>
<evidence type="ECO:0000313" key="20">
    <source>
        <dbReference type="Proteomes" id="UP000256329"/>
    </source>
</evidence>
<dbReference type="InterPro" id="IPR008918">
    <property type="entry name" value="HhH2"/>
</dbReference>